<dbReference type="InterPro" id="IPR010273">
    <property type="entry name" value="DUF881"/>
</dbReference>
<feature type="region of interest" description="Disordered" evidence="3">
    <location>
        <begin position="1"/>
        <end position="20"/>
    </location>
</feature>
<keyword evidence="2" id="KW-0175">Coiled coil</keyword>
<comment type="caution">
    <text evidence="5">The sequence shown here is derived from an EMBL/GenBank/DDBJ whole genome shotgun (WGS) entry which is preliminary data.</text>
</comment>
<dbReference type="PANTHER" id="PTHR37313">
    <property type="entry name" value="UPF0749 PROTEIN RV1825"/>
    <property type="match status" value="1"/>
</dbReference>
<comment type="similarity">
    <text evidence="1">Belongs to the UPF0749 family.</text>
</comment>
<evidence type="ECO:0000313" key="5">
    <source>
        <dbReference type="EMBL" id="MEK8071490.1"/>
    </source>
</evidence>
<dbReference type="RefSeq" id="WP_341441269.1">
    <property type="nucleotide sequence ID" value="NZ_JBBPCN010000001.1"/>
</dbReference>
<name>A0ABU9CYP4_9NOCA</name>
<dbReference type="Proteomes" id="UP001456513">
    <property type="component" value="Unassembled WGS sequence"/>
</dbReference>
<accession>A0ABU9CYP4</accession>
<dbReference type="Pfam" id="PF05949">
    <property type="entry name" value="DUF881"/>
    <property type="match status" value="1"/>
</dbReference>
<evidence type="ECO:0000256" key="4">
    <source>
        <dbReference type="SAM" id="Phobius"/>
    </source>
</evidence>
<keyword evidence="4" id="KW-1133">Transmembrane helix</keyword>
<dbReference type="PANTHER" id="PTHR37313:SF1">
    <property type="entry name" value="UPF0749 PROTEIN RV1823"/>
    <property type="match status" value="1"/>
</dbReference>
<protein>
    <submittedName>
        <fullName evidence="5">DUF881 domain-containing protein</fullName>
    </submittedName>
</protein>
<dbReference type="Gene3D" id="3.30.70.1880">
    <property type="entry name" value="Protein of unknown function DUF881"/>
    <property type="match status" value="1"/>
</dbReference>
<evidence type="ECO:0000256" key="2">
    <source>
        <dbReference type="SAM" id="Coils"/>
    </source>
</evidence>
<gene>
    <name evidence="5" type="ORF">AABD04_11665</name>
</gene>
<feature type="coiled-coil region" evidence="2">
    <location>
        <begin position="92"/>
        <end position="119"/>
    </location>
</feature>
<organism evidence="5 6">
    <name type="scientific">Rhodococcus navarretei</name>
    <dbReference type="NCBI Taxonomy" id="3128981"/>
    <lineage>
        <taxon>Bacteria</taxon>
        <taxon>Bacillati</taxon>
        <taxon>Actinomycetota</taxon>
        <taxon>Actinomycetes</taxon>
        <taxon>Mycobacteriales</taxon>
        <taxon>Nocardiaceae</taxon>
        <taxon>Rhodococcus</taxon>
    </lineage>
</organism>
<keyword evidence="6" id="KW-1185">Reference proteome</keyword>
<sequence>MEPAERPEARPAPKRNPVPSLLTSLLTDHLDPGYGAATAERTAQHTRKPRVPAAAWLLTGAVVVGVIFGVAFSQLASGADVDRAGADASAAVRAAQDRSAELEATREELAEQVSSERDRALQSDASGSALSDRLSAVESAAGIDTVSGPGLSVVVTEPVADDDTPDGSVRRGSGAAVLDRDIAAIVNSLWASGAEAVSVDGIRVGPNVTIRQAGGAMLLDNRPIGSPYEIDAIGPPQRIQVQFVVSDAYLRMSTVAQLYGVGFAVRAADDLELGPAVVRESFEAEEAGPR</sequence>
<keyword evidence="4" id="KW-0472">Membrane</keyword>
<keyword evidence="4" id="KW-0812">Transmembrane</keyword>
<feature type="transmembrane region" description="Helical" evidence="4">
    <location>
        <begin position="51"/>
        <end position="72"/>
    </location>
</feature>
<reference evidence="5 6" key="1">
    <citation type="submission" date="2024-03" db="EMBL/GenBank/DDBJ databases">
        <title>Rhodococcus navarretei sp. nov. and Pseudarthrobacter quantumdoti sp. nov., two new species with the ability to biosynthesize Quantum Dots isolated from soil samples at Union Glacier, Antarctica.</title>
        <authorList>
            <person name="Vargas M."/>
        </authorList>
    </citation>
    <scope>NUCLEOTIDE SEQUENCE [LARGE SCALE GENOMIC DNA]</scope>
    <source>
        <strain evidence="5 6">EXRC-4A-4</strain>
    </source>
</reference>
<proteinExistence type="inferred from homology"/>
<feature type="compositionally biased region" description="Basic and acidic residues" evidence="3">
    <location>
        <begin position="1"/>
        <end position="11"/>
    </location>
</feature>
<evidence type="ECO:0000256" key="1">
    <source>
        <dbReference type="ARBA" id="ARBA00009108"/>
    </source>
</evidence>
<evidence type="ECO:0000256" key="3">
    <source>
        <dbReference type="SAM" id="MobiDB-lite"/>
    </source>
</evidence>
<evidence type="ECO:0000313" key="6">
    <source>
        <dbReference type="Proteomes" id="UP001456513"/>
    </source>
</evidence>
<dbReference type="EMBL" id="JBBPCN010000001">
    <property type="protein sequence ID" value="MEK8071490.1"/>
    <property type="molecule type" value="Genomic_DNA"/>
</dbReference>